<dbReference type="EMBL" id="JAUSSY010000001">
    <property type="protein sequence ID" value="MDQ0116880.1"/>
    <property type="molecule type" value="Genomic_DNA"/>
</dbReference>
<dbReference type="RefSeq" id="WP_307487484.1">
    <property type="nucleotide sequence ID" value="NZ_JAUSSY010000001.1"/>
</dbReference>
<sequence length="476" mass="51380">MGHIPGGHPKLRSDAEELLMKVESLLGLSAGPAVERLRNALQRPVVIVVAGRVNTGKSTLVNSLISVKLAPTSAQETTSLVCCYAYSAPARAEAVLRSAEVVPIPLGPSGPALEDVSKETVDYLRVYVQAAALQPVTIIDTPGLGSAMTNNSARSESWILGKSDMQDVPDAMLYLVRDNFRPDDADFIARFRAHSGRDRERETAPVIGLVAHADNHAGGAWHNVEPVDTAKADAVKLAGETPQLDAVLPISALLAETVRTGALRERDVRNLRFLTGCDDTRLQFAEYLGPPDGVTTEDFRRLLALVGPYGIRYGREHAGSAAQLMDWLYERSGLAGLEEILQIRVMVPAECARVEEMLSGLTAAARSLAWPPQVRALIESARHAPAFHRLQEESALALLRESAPGHEFIAVLEDLRQPDWRPPASTSAAQWSDSCLQLASRYQAKAGTAKTGAEARAARVIARSFLIRSSEARTSA</sequence>
<comment type="caution">
    <text evidence="2">The sequence shown here is derived from an EMBL/GenBank/DDBJ whole genome shotgun (WGS) entry which is preliminary data.</text>
</comment>
<dbReference type="Proteomes" id="UP001226389">
    <property type="component" value="Unassembled WGS sequence"/>
</dbReference>
<accession>A0ABT9UB65</accession>
<keyword evidence="3" id="KW-1185">Reference proteome</keyword>
<dbReference type="SUPFAM" id="SSF52540">
    <property type="entry name" value="P-loop containing nucleoside triphosphate hydrolases"/>
    <property type="match status" value="1"/>
</dbReference>
<proteinExistence type="predicted"/>
<dbReference type="InterPro" id="IPR027417">
    <property type="entry name" value="P-loop_NTPase"/>
</dbReference>
<name>A0ABT9UB65_9MICC</name>
<dbReference type="InterPro" id="IPR045063">
    <property type="entry name" value="Dynamin_N"/>
</dbReference>
<feature type="domain" description="Dynamin N-terminal" evidence="1">
    <location>
        <begin position="47"/>
        <end position="164"/>
    </location>
</feature>
<gene>
    <name evidence="2" type="ORF">J2T22_000040</name>
</gene>
<reference evidence="2 3" key="1">
    <citation type="submission" date="2023-07" db="EMBL/GenBank/DDBJ databases">
        <title>Sorghum-associated microbial communities from plants grown in Nebraska, USA.</title>
        <authorList>
            <person name="Schachtman D."/>
        </authorList>
    </citation>
    <scope>NUCLEOTIDE SEQUENCE [LARGE SCALE GENOMIC DNA]</scope>
    <source>
        <strain evidence="2 3">DS994</strain>
    </source>
</reference>
<evidence type="ECO:0000313" key="3">
    <source>
        <dbReference type="Proteomes" id="UP001226389"/>
    </source>
</evidence>
<protein>
    <recommendedName>
        <fullName evidence="1">Dynamin N-terminal domain-containing protein</fullName>
    </recommendedName>
</protein>
<evidence type="ECO:0000259" key="1">
    <source>
        <dbReference type="Pfam" id="PF00350"/>
    </source>
</evidence>
<dbReference type="Gene3D" id="3.40.50.300">
    <property type="entry name" value="P-loop containing nucleotide triphosphate hydrolases"/>
    <property type="match status" value="1"/>
</dbReference>
<evidence type="ECO:0000313" key="2">
    <source>
        <dbReference type="EMBL" id="MDQ0116880.1"/>
    </source>
</evidence>
<organism evidence="2 3">
    <name type="scientific">Pseudarthrobacter defluvii</name>
    <dbReference type="NCBI Taxonomy" id="410837"/>
    <lineage>
        <taxon>Bacteria</taxon>
        <taxon>Bacillati</taxon>
        <taxon>Actinomycetota</taxon>
        <taxon>Actinomycetes</taxon>
        <taxon>Micrococcales</taxon>
        <taxon>Micrococcaceae</taxon>
        <taxon>Pseudarthrobacter</taxon>
    </lineage>
</organism>
<dbReference type="Pfam" id="PF00350">
    <property type="entry name" value="Dynamin_N"/>
    <property type="match status" value="1"/>
</dbReference>